<dbReference type="InterPro" id="IPR011013">
    <property type="entry name" value="Gal_mutarotase_sf_dom"/>
</dbReference>
<feature type="transmembrane region" description="Helical" evidence="3">
    <location>
        <begin position="929"/>
        <end position="949"/>
    </location>
</feature>
<dbReference type="InterPro" id="IPR037820">
    <property type="entry name" value="GH94N_NdvB"/>
</dbReference>
<dbReference type="SMART" id="SM01068">
    <property type="entry name" value="CBM_X"/>
    <property type="match status" value="2"/>
</dbReference>
<keyword evidence="3" id="KW-0472">Membrane</keyword>
<dbReference type="InterPro" id="IPR019282">
    <property type="entry name" value="Glycoamylase-like_cons_dom"/>
</dbReference>
<keyword evidence="1" id="KW-0328">Glycosyltransferase</keyword>
<dbReference type="SUPFAM" id="SSF48208">
    <property type="entry name" value="Six-hairpin glycosidases"/>
    <property type="match status" value="1"/>
</dbReference>
<feature type="transmembrane region" description="Helical" evidence="3">
    <location>
        <begin position="829"/>
        <end position="852"/>
    </location>
</feature>
<dbReference type="Gene3D" id="1.50.10.140">
    <property type="match status" value="1"/>
</dbReference>
<dbReference type="Pfam" id="PF10091">
    <property type="entry name" value="Glycoamylase"/>
    <property type="match status" value="1"/>
</dbReference>
<comment type="caution">
    <text evidence="8">The sequence shown here is derived from an EMBL/GenBank/DDBJ whole genome shotgun (WGS) entry which is preliminary data.</text>
</comment>
<evidence type="ECO:0000259" key="4">
    <source>
        <dbReference type="Pfam" id="PF06165"/>
    </source>
</evidence>
<feature type="transmembrane region" description="Helical" evidence="3">
    <location>
        <begin position="436"/>
        <end position="460"/>
    </location>
</feature>
<feature type="domain" description="Glycosyl hydrolase 94 catalytic" evidence="7">
    <location>
        <begin position="2217"/>
        <end position="2642"/>
    </location>
</feature>
<sequence>MIPLWSIILFLVLILIGFLALSRPFTPRDDQEQPSQDVILSLEDLEKHGAEIAKTHRISKNPGSSDCLLSKMSENFTFITHVYQMLNQDIKDKVPVPAAAEWLLDNFYLIEEQVQEIKLSLVREKCLKLNLLNSGILKGYPRVYGIALEMVSHSDGRIDEEMIKKFINSYQKQSILSMAELWALPLMLKIALIENIKNICRQMARTQMQWRKGEQMEPDYLPDLTSFITDYHTLKHDVFSLMEYLMKKRRREGLNATELYEYFEEFLDEFDFSLDEVIQEEHQRLAAQQMAMGNSISSIRLLLALNWKYVFEDLSVVEKLLREDPDGTYGRMDFSSRDYYRQQVEQMARSMKTSETNLVRKALELAQEEEAGSRGRHVGAFLVGAGQSVLKQKIRPGKKEPVQLSPLKEYLSWIFIVSSILVLAVLVYAYDHLSSWQPGLLILVGLTVLIPASDIAIHLVQRIITNRRQPSFLPKLSYDHGIPKEAATFIVMPTLLPDEARVDELVHQLEVHYLANREEHLYFALLGDYKDEGEKDLPGDQVIRQRAWKGIQELNDKYPGETEKFYLFLRERRYEPSEKRWMGWERKRGALVELNRLLTQGDPGSFEKNDAWEKLPRVKYVITLDADTRLPLNTAKKLIGTISHPLHQPHFDQEKGLVTEGYGLIQPRISISLESANSTLFTRIFAGQGGIDPYTTGVSDVYQDFFGEGIFTGKGIYNLQVFQQALDGVIPDHTVLSHDLLEGCFLRVGLATDLELIDDYPARCHSFNKRMHRWVRGDWQLLSWLGKRSPLNPLSKWKIIDNLRRSLVAPFLLLLLTLGLTVFPGKGAFWLVSVALTIGFPLVMGLVDYILFKHYKTAWQKCHGNMVFGIKGVIYQTALNWMFLPQQAYLLGDAIVRTLYRVSISRKNMLQWVPAADAEKTTSNDVAGYYRNMIFAPLYGVFLLIIVLLVREENTFYALINGVIWGSAPFAAFYISKPDQKKERTLSSEAREQLRLWAKKTWNFYEDFSGQEDHFLPPDNFQEDPPNGVAHRTSPTNIGFLLLAILSARDFDFITTEQMAEKLKQTLNTIEKLKKWHGHLYNWYDTRTLEVLRPAYISSVDSGNFVGYLMTLKEGLKEYKVETSQEGTKWDEELGHLIRRIEKLINDTRFSPLYEANRQLFSLGYHVEEEKLTDSYYDLLASEARITSFLAIARGEVPAEHWFRLGKSLTMVDGYKGLVSWSGTMFEYFMPTLIMKNYPNTLLDETYRFVLQNQQKYGAKRQVPWGTSESGFYAFDMHLNYQYKAFGVPDLGLKRGLAKDMVVSPYSTFLALPFDAESAWENLKRLRDDLVEGPYGLYEAVDYTRERLHFGKKKGIVKSYMAHHQGMILVALNNYFHQNVMQRRFHGDPVVQAGELLLQEKIPFRVIITKEIKEQIEPFPKEDAAEQSFLPGNKENYAGEAAVHLLSNGHYSLLMEPQGRGYSWQDEVQMTRWRDRGSLTMSGFFIFVRDIQSQRAWSATKRPLSQVPEGYEVFFTPHKGEFIRNDGNITTHTEVTVSPEDDVEIREVTLANHGEESVLLDVTSYLEVVLTAHNTDVAHPVFSNLFIRTEFLSQYDSLIASRRPRESNQPVLWAFHTVGVEGDAIGDVQYETDRSKFIGRGRTIQDPYALDSGHPLSDTVGPVLDPILSLRCRVKIYPGKSVKVAFVLGKGADREQVIMLAEKYHDKSARTRAFELAWNRSQVEAGFLNLKPEEIKNYQKMLAHMVFISPLRKKHQELIGQNTKGQPGLWVYGISGDNPILLLTVKNQEEIRQVETMLKAHEYWRLKGVKVDLVLLNEEEGGYVQPVQEYILEAVQGCQAREVINCPGGVFVLKGSTLSREDRALLFNAARLILAGNGGPISVQLEEEMPGLPLPKQKHFLKEKTEYPPQDQPLKQLLIYNGYGGFSGGGKEYLIRLKEGMQTPLPWSNVIANPRFGFLVTESGGGFTWAENSRENKLTPWSNDPVSDQPGEIIYLRDEETGEIWTITPQPIREKETYTIRHGIGYSHFHHDSHGLEQELIQFVPTLDPIKINLIRIRNKGKEPRTLTGTYYLKPVLGVSEQNTQQFIKANYHQGQEILLLTNSYHQDFPGRVAFVASSCPVASFTTNEEEFIGGGGSGGTLASPVSLQRESLSGCLISGGYPCAAMQVKIELPPGESKELVFLLGQEKQEEKAMAMGTKYQNLSQAKKALQEARSFWQQKRNILHVETPDPSFNIMVNDWLLYQVLSCRIWGRSAFYQSGGAFGFRDQLQDVLSLIYIEPELVKKQILLHAAHQFAEGDVQHWWHPVAGDKGVRTRFSDDLLWLPYVVGEYTFKTGDYEILNIQVPFLEEEPLKEGEAERYGVPAVSRETASLYEHCVRALERGLKFGPHGLPLMGSGDWNDGMSSVGSKGQGESVWLGWFIYSTVEKFLPLCRFMEDEGRGTQYREICREMIENLEEHAWDGSWYRRAYFDDGRPLGSAENSECKIDSLAQSWAVISGAGRKARVIEAMSALENYLIKEEEGIILLLTPPFDEGDLNPGYIKSYVPGVRENGGQYTHAAVWVVMAYARLGMGDQAWELYQMINPINHSRTTIETATYKVEPYVMAADVYAAPPHVGRGGWTWYTGAASWMYQVGIEELLGFKKQKNHLYLDPCIPREWKDYKIMYRYGETLYQILVKNPLGLNQGVRSIYLDGKELKDKCLELIDDQKEHLVEVVLG</sequence>
<dbReference type="InterPro" id="IPR008928">
    <property type="entry name" value="6-hairpin_glycosidase_sf"/>
</dbReference>
<dbReference type="Gene3D" id="2.70.98.40">
    <property type="entry name" value="Glycoside hydrolase, family 65, N-terminal domain"/>
    <property type="match status" value="2"/>
</dbReference>
<feature type="domain" description="Glycoamylase-like" evidence="5">
    <location>
        <begin position="1176"/>
        <end position="1386"/>
    </location>
</feature>
<keyword evidence="9" id="KW-1185">Reference proteome</keyword>
<dbReference type="InterPro" id="IPR052047">
    <property type="entry name" value="GH94_Enzymes"/>
</dbReference>
<evidence type="ECO:0000259" key="6">
    <source>
        <dbReference type="Pfam" id="PF11329"/>
    </source>
</evidence>
<feature type="transmembrane region" description="Helical" evidence="3">
    <location>
        <begin position="806"/>
        <end position="823"/>
    </location>
</feature>
<dbReference type="RefSeq" id="WP_257913135.1">
    <property type="nucleotide sequence ID" value="NZ_JANPWE010000003.1"/>
</dbReference>
<dbReference type="SUPFAM" id="SSF74650">
    <property type="entry name" value="Galactose mutarotase-like"/>
    <property type="match status" value="2"/>
</dbReference>
<dbReference type="InterPro" id="IPR012341">
    <property type="entry name" value="6hp_glycosidase-like_sf"/>
</dbReference>
<dbReference type="Gene3D" id="1.50.10.10">
    <property type="match status" value="1"/>
</dbReference>
<evidence type="ECO:0000313" key="9">
    <source>
        <dbReference type="Proteomes" id="UP001524944"/>
    </source>
</evidence>
<dbReference type="InterPro" id="IPR037824">
    <property type="entry name" value="GH94N_2_NdvB"/>
</dbReference>
<evidence type="ECO:0000256" key="1">
    <source>
        <dbReference type="ARBA" id="ARBA00022676"/>
    </source>
</evidence>
<protein>
    <submittedName>
        <fullName evidence="8">DUF3131 domain-containing protein</fullName>
    </submittedName>
</protein>
<organism evidence="8 9">
    <name type="scientific">Dehalobacterium formicoaceticum</name>
    <dbReference type="NCBI Taxonomy" id="51515"/>
    <lineage>
        <taxon>Bacteria</taxon>
        <taxon>Bacillati</taxon>
        <taxon>Bacillota</taxon>
        <taxon>Clostridia</taxon>
        <taxon>Eubacteriales</taxon>
        <taxon>Peptococcaceae</taxon>
        <taxon>Dehalobacterium</taxon>
    </lineage>
</organism>
<evidence type="ECO:0000256" key="3">
    <source>
        <dbReference type="SAM" id="Phobius"/>
    </source>
</evidence>
<dbReference type="CDD" id="cd11756">
    <property type="entry name" value="GH94N_ChvB_NdvB_1_like"/>
    <property type="match status" value="1"/>
</dbReference>
<feature type="domain" description="Glycosyl hydrolase 94 supersandwich" evidence="4">
    <location>
        <begin position="1442"/>
        <end position="1706"/>
    </location>
</feature>
<reference evidence="8 9" key="1">
    <citation type="submission" date="2022-08" db="EMBL/GenBank/DDBJ databases">
        <title>Proteogenomics of the novel Dehalobacterium formicoaceticum strain EZ94 highlights a key role of methyltransferases during anaerobic dichloromethane degradation.</title>
        <authorList>
            <person name="Wasmund K."/>
        </authorList>
    </citation>
    <scope>NUCLEOTIDE SEQUENCE [LARGE SCALE GENOMIC DNA]</scope>
    <source>
        <strain evidence="8 9">EZ94</strain>
    </source>
</reference>
<proteinExistence type="predicted"/>
<evidence type="ECO:0000259" key="7">
    <source>
        <dbReference type="Pfam" id="PF17167"/>
    </source>
</evidence>
<feature type="transmembrane region" description="Helical" evidence="3">
    <location>
        <begin position="864"/>
        <end position="883"/>
    </location>
</feature>
<dbReference type="CDD" id="cd11753">
    <property type="entry name" value="GH94N_ChvB_NdvB_2_like"/>
    <property type="match status" value="1"/>
</dbReference>
<dbReference type="Proteomes" id="UP001524944">
    <property type="component" value="Unassembled WGS sequence"/>
</dbReference>
<dbReference type="Pfam" id="PF11329">
    <property type="entry name" value="DUF3131"/>
    <property type="match status" value="1"/>
</dbReference>
<dbReference type="PANTHER" id="PTHR37469:SF2">
    <property type="entry name" value="CELLOBIONIC ACID PHOSPHORYLASE"/>
    <property type="match status" value="1"/>
</dbReference>
<dbReference type="PANTHER" id="PTHR37469">
    <property type="entry name" value="CELLOBIONIC ACID PHOSPHORYLASE-RELATED"/>
    <property type="match status" value="1"/>
</dbReference>
<feature type="transmembrane region" description="Helical" evidence="3">
    <location>
        <begin position="956"/>
        <end position="975"/>
    </location>
</feature>
<dbReference type="InterPro" id="IPR037018">
    <property type="entry name" value="GH65_N"/>
</dbReference>
<evidence type="ECO:0000259" key="5">
    <source>
        <dbReference type="Pfam" id="PF10091"/>
    </source>
</evidence>
<dbReference type="InterPro" id="IPR010383">
    <property type="entry name" value="Glyco_hydrolase_94_b-supersand"/>
</dbReference>
<keyword evidence="3" id="KW-1133">Transmembrane helix</keyword>
<gene>
    <name evidence="8" type="ORF">NVS47_08010</name>
</gene>
<keyword evidence="2" id="KW-0808">Transferase</keyword>
<dbReference type="EMBL" id="JANPWE010000003">
    <property type="protein sequence ID" value="MCR6545461.1"/>
    <property type="molecule type" value="Genomic_DNA"/>
</dbReference>
<feature type="domain" description="DUF3131" evidence="6">
    <location>
        <begin position="997"/>
        <end position="1130"/>
    </location>
</feature>
<feature type="transmembrane region" description="Helical" evidence="3">
    <location>
        <begin position="410"/>
        <end position="430"/>
    </location>
</feature>
<name>A0ABT1Y4N6_9FIRM</name>
<dbReference type="Gene3D" id="2.60.420.10">
    <property type="entry name" value="Maltose phosphorylase, domain 3"/>
    <property type="match status" value="1"/>
</dbReference>
<dbReference type="Pfam" id="PF06165">
    <property type="entry name" value="GH94_b-supersand"/>
    <property type="match status" value="2"/>
</dbReference>
<keyword evidence="3" id="KW-0812">Transmembrane</keyword>
<dbReference type="Pfam" id="PF17167">
    <property type="entry name" value="Glyco_hydro_94"/>
    <property type="match status" value="1"/>
</dbReference>
<evidence type="ECO:0000313" key="8">
    <source>
        <dbReference type="EMBL" id="MCR6545461.1"/>
    </source>
</evidence>
<evidence type="ECO:0000256" key="2">
    <source>
        <dbReference type="ARBA" id="ARBA00022679"/>
    </source>
</evidence>
<dbReference type="InterPro" id="IPR033432">
    <property type="entry name" value="GH94_catalytic"/>
</dbReference>
<feature type="domain" description="Glycosyl hydrolase 94 supersandwich" evidence="4">
    <location>
        <begin position="1931"/>
        <end position="2203"/>
    </location>
</feature>
<dbReference type="InterPro" id="IPR021478">
    <property type="entry name" value="DUF3131"/>
</dbReference>
<accession>A0ABT1Y4N6</accession>